<evidence type="ECO:0000313" key="5">
    <source>
        <dbReference type="EMBL" id="OWY35604.1"/>
    </source>
</evidence>
<proteinExistence type="inferred from homology"/>
<sequence>MFNAIAVQSLPAGKHLTIPKHRGLRLRANERMYNWIYRYKNPDDGRIRQVKLGEWPNMSLNSAVRQWRQLKSLRDQGIDPSTVHRQAQALRRNSISMSPESAAQLTVQQIGFYYYEGHVKHHWGERGAKEVWRIFARTLGEFANLPAQAVDAEMAADFLRGFLDRPTQGTITRRELGAAWDHAIAHGLLPAKCVNVWRSVMRGEFKSKGVRIKGVYRGPVKRLLSINELAVILPWLHHFTSANEDILTLLAWTCAPGKEICAMHAREISQEPDGWWWTIPEEKLRPQRRGAASDFRVPLVGRALEIVQRRLLASGTGYLFEGRKGGRFDPKNVGVAVWNARADCDSRPEYQRPRLPISNWTPNDLRRAAVELLKTMECPPEILAAVQGQLGNHLRLSTDGQAHAAMKRLWMTRLAQVLDQLMRGRIPAPWETEKLAA</sequence>
<evidence type="ECO:0000256" key="3">
    <source>
        <dbReference type="ARBA" id="ARBA00023172"/>
    </source>
</evidence>
<dbReference type="PANTHER" id="PTHR30629">
    <property type="entry name" value="PROPHAGE INTEGRASE"/>
    <property type="match status" value="1"/>
</dbReference>
<comment type="caution">
    <text evidence="5">The sequence shown here is derived from an EMBL/GenBank/DDBJ whole genome shotgun (WGS) entry which is preliminary data.</text>
</comment>
<evidence type="ECO:0000256" key="2">
    <source>
        <dbReference type="ARBA" id="ARBA00022908"/>
    </source>
</evidence>
<dbReference type="EMBL" id="NJGV01000005">
    <property type="protein sequence ID" value="OWY35604.1"/>
    <property type="molecule type" value="Genomic_DNA"/>
</dbReference>
<dbReference type="GO" id="GO:0016787">
    <property type="term" value="F:hydrolase activity"/>
    <property type="evidence" value="ECO:0007669"/>
    <property type="project" value="UniProtKB-KW"/>
</dbReference>
<evidence type="ECO:0000256" key="1">
    <source>
        <dbReference type="ARBA" id="ARBA00008857"/>
    </source>
</evidence>
<dbReference type="RefSeq" id="WP_088754492.1">
    <property type="nucleotide sequence ID" value="NZ_NJGV01000005.1"/>
</dbReference>
<dbReference type="Proteomes" id="UP000214747">
    <property type="component" value="Unassembled WGS sequence"/>
</dbReference>
<dbReference type="InterPro" id="IPR025166">
    <property type="entry name" value="Integrase_DNA_bind_dom"/>
</dbReference>
<keyword evidence="5" id="KW-0378">Hydrolase</keyword>
<dbReference type="Pfam" id="PF13356">
    <property type="entry name" value="Arm-DNA-bind_3"/>
    <property type="match status" value="1"/>
</dbReference>
<keyword evidence="6" id="KW-1185">Reference proteome</keyword>
<organism evidence="5 6">
    <name type="scientific">Herbaspirillum aquaticum</name>
    <dbReference type="NCBI Taxonomy" id="568783"/>
    <lineage>
        <taxon>Bacteria</taxon>
        <taxon>Pseudomonadati</taxon>
        <taxon>Pseudomonadota</taxon>
        <taxon>Betaproteobacteria</taxon>
        <taxon>Burkholderiales</taxon>
        <taxon>Oxalobacteraceae</taxon>
        <taxon>Herbaspirillum</taxon>
    </lineage>
</organism>
<dbReference type="InterPro" id="IPR050808">
    <property type="entry name" value="Phage_Integrase"/>
</dbReference>
<dbReference type="GO" id="GO:0006310">
    <property type="term" value="P:DNA recombination"/>
    <property type="evidence" value="ECO:0007669"/>
    <property type="project" value="UniProtKB-KW"/>
</dbReference>
<evidence type="ECO:0000259" key="4">
    <source>
        <dbReference type="Pfam" id="PF13356"/>
    </source>
</evidence>
<gene>
    <name evidence="5" type="ORF">CEJ45_07285</name>
</gene>
<feature type="domain" description="Integrase DNA-binding" evidence="4">
    <location>
        <begin position="11"/>
        <end position="86"/>
    </location>
</feature>
<protein>
    <submittedName>
        <fullName evidence="5">Alpha/beta hydrolase</fullName>
    </submittedName>
</protein>
<evidence type="ECO:0000313" key="6">
    <source>
        <dbReference type="Proteomes" id="UP000214747"/>
    </source>
</evidence>
<dbReference type="AlphaFoldDB" id="A0A225SWL9"/>
<dbReference type="PANTHER" id="PTHR30629:SF2">
    <property type="entry name" value="PROPHAGE INTEGRASE INTS-RELATED"/>
    <property type="match status" value="1"/>
</dbReference>
<dbReference type="Gene3D" id="3.30.160.390">
    <property type="entry name" value="Integrase, DNA-binding domain"/>
    <property type="match status" value="1"/>
</dbReference>
<keyword evidence="3" id="KW-0233">DNA recombination</keyword>
<dbReference type="GO" id="GO:0003677">
    <property type="term" value="F:DNA binding"/>
    <property type="evidence" value="ECO:0007669"/>
    <property type="project" value="InterPro"/>
</dbReference>
<dbReference type="InterPro" id="IPR038488">
    <property type="entry name" value="Integrase_DNA-bd_sf"/>
</dbReference>
<dbReference type="GO" id="GO:0015074">
    <property type="term" value="P:DNA integration"/>
    <property type="evidence" value="ECO:0007669"/>
    <property type="project" value="UniProtKB-KW"/>
</dbReference>
<name>A0A225SWL9_9BURK</name>
<dbReference type="SUPFAM" id="SSF56349">
    <property type="entry name" value="DNA breaking-rejoining enzymes"/>
    <property type="match status" value="1"/>
</dbReference>
<dbReference type="Gene3D" id="1.10.443.10">
    <property type="entry name" value="Intergrase catalytic core"/>
    <property type="match status" value="1"/>
</dbReference>
<dbReference type="InterPro" id="IPR011010">
    <property type="entry name" value="DNA_brk_join_enz"/>
</dbReference>
<comment type="similarity">
    <text evidence="1">Belongs to the 'phage' integrase family.</text>
</comment>
<accession>A0A225SWL9</accession>
<dbReference type="InterPro" id="IPR013762">
    <property type="entry name" value="Integrase-like_cat_sf"/>
</dbReference>
<keyword evidence="2" id="KW-0229">DNA integration</keyword>
<reference evidence="5 6" key="1">
    <citation type="journal article" date="2010" name="Int. J. Syst. Evol. Microbiol.">
        <title>Reclassification of Herbaspirillum putei as a later heterotypic synonym of Herbaspirillum huttiense, with the description of H. huttiense subsp. huttiense subsp. nov. and H. huttiense subsp. putei subsp. nov., comb. nov., and description of Herbaspirillum aquaticum sp. nov.</title>
        <authorList>
            <person name="Dobritsa A.P."/>
            <person name="Reddy M.C."/>
            <person name="Samadpour M."/>
        </authorList>
    </citation>
    <scope>NUCLEOTIDE SEQUENCE [LARGE SCALE GENOMIC DNA]</scope>
    <source>
        <strain evidence="5 6">IEH 4430</strain>
    </source>
</reference>